<gene>
    <name evidence="2" type="ORF">ACIBG2_37700</name>
</gene>
<evidence type="ECO:0000259" key="1">
    <source>
        <dbReference type="PROSITE" id="PS51819"/>
    </source>
</evidence>
<proteinExistence type="predicted"/>
<sequence length="118" mass="12269">MSNTITFTSVVVNSADPVALAAFYAAATGWKITSADPDFTTLDGGATPVSFQRVEGYQVPRWPGPGHRLHLDFAAADVPATVKALVELGAAVAEEQPGGDDWVVLTDPEGHPFCVSAG</sequence>
<feature type="domain" description="VOC" evidence="1">
    <location>
        <begin position="6"/>
        <end position="118"/>
    </location>
</feature>
<accession>A0ABW7Z4R3</accession>
<dbReference type="PANTHER" id="PTHR35908:SF1">
    <property type="entry name" value="CONSERVED PROTEIN"/>
    <property type="match status" value="1"/>
</dbReference>
<dbReference type="InterPro" id="IPR037523">
    <property type="entry name" value="VOC_core"/>
</dbReference>
<dbReference type="PROSITE" id="PS51819">
    <property type="entry name" value="VOC"/>
    <property type="match status" value="1"/>
</dbReference>
<dbReference type="Proteomes" id="UP001612741">
    <property type="component" value="Unassembled WGS sequence"/>
</dbReference>
<dbReference type="SUPFAM" id="SSF54593">
    <property type="entry name" value="Glyoxalase/Bleomycin resistance protein/Dihydroxybiphenyl dioxygenase"/>
    <property type="match status" value="1"/>
</dbReference>
<comment type="caution">
    <text evidence="2">The sequence shown here is derived from an EMBL/GenBank/DDBJ whole genome shotgun (WGS) entry which is preliminary data.</text>
</comment>
<dbReference type="EMBL" id="JBITGY010000011">
    <property type="protein sequence ID" value="MFI6503167.1"/>
    <property type="molecule type" value="Genomic_DNA"/>
</dbReference>
<dbReference type="InterPro" id="IPR041581">
    <property type="entry name" value="Glyoxalase_6"/>
</dbReference>
<dbReference type="InterPro" id="IPR029068">
    <property type="entry name" value="Glyas_Bleomycin-R_OHBP_Dase"/>
</dbReference>
<evidence type="ECO:0000313" key="3">
    <source>
        <dbReference type="Proteomes" id="UP001612741"/>
    </source>
</evidence>
<dbReference type="Pfam" id="PF18029">
    <property type="entry name" value="Glyoxalase_6"/>
    <property type="match status" value="1"/>
</dbReference>
<keyword evidence="3" id="KW-1185">Reference proteome</keyword>
<reference evidence="2 3" key="1">
    <citation type="submission" date="2024-10" db="EMBL/GenBank/DDBJ databases">
        <title>The Natural Products Discovery Center: Release of the First 8490 Sequenced Strains for Exploring Actinobacteria Biosynthetic Diversity.</title>
        <authorList>
            <person name="Kalkreuter E."/>
            <person name="Kautsar S.A."/>
            <person name="Yang D."/>
            <person name="Bader C.D."/>
            <person name="Teijaro C.N."/>
            <person name="Fluegel L."/>
            <person name="Davis C.M."/>
            <person name="Simpson J.R."/>
            <person name="Lauterbach L."/>
            <person name="Steele A.D."/>
            <person name="Gui C."/>
            <person name="Meng S."/>
            <person name="Li G."/>
            <person name="Viehrig K."/>
            <person name="Ye F."/>
            <person name="Su P."/>
            <person name="Kiefer A.F."/>
            <person name="Nichols A."/>
            <person name="Cepeda A.J."/>
            <person name="Yan W."/>
            <person name="Fan B."/>
            <person name="Jiang Y."/>
            <person name="Adhikari A."/>
            <person name="Zheng C.-J."/>
            <person name="Schuster L."/>
            <person name="Cowan T.M."/>
            <person name="Smanski M.J."/>
            <person name="Chevrette M.G."/>
            <person name="De Carvalho L.P.S."/>
            <person name="Shen B."/>
        </authorList>
    </citation>
    <scope>NUCLEOTIDE SEQUENCE [LARGE SCALE GENOMIC DNA]</scope>
    <source>
        <strain evidence="2 3">NPDC050545</strain>
    </source>
</reference>
<dbReference type="RefSeq" id="WP_397088959.1">
    <property type="nucleotide sequence ID" value="NZ_JBITGY010000011.1"/>
</dbReference>
<dbReference type="PANTHER" id="PTHR35908">
    <property type="entry name" value="HYPOTHETICAL FUSION PROTEIN"/>
    <property type="match status" value="1"/>
</dbReference>
<dbReference type="CDD" id="cd06587">
    <property type="entry name" value="VOC"/>
    <property type="match status" value="1"/>
</dbReference>
<organism evidence="2 3">
    <name type="scientific">Nonomuraea typhae</name>
    <dbReference type="NCBI Taxonomy" id="2603600"/>
    <lineage>
        <taxon>Bacteria</taxon>
        <taxon>Bacillati</taxon>
        <taxon>Actinomycetota</taxon>
        <taxon>Actinomycetes</taxon>
        <taxon>Streptosporangiales</taxon>
        <taxon>Streptosporangiaceae</taxon>
        <taxon>Nonomuraea</taxon>
    </lineage>
</organism>
<protein>
    <submittedName>
        <fullName evidence="2">VOC family protein</fullName>
    </submittedName>
</protein>
<dbReference type="Gene3D" id="3.10.180.10">
    <property type="entry name" value="2,3-Dihydroxybiphenyl 1,2-Dioxygenase, domain 1"/>
    <property type="match status" value="1"/>
</dbReference>
<evidence type="ECO:0000313" key="2">
    <source>
        <dbReference type="EMBL" id="MFI6503167.1"/>
    </source>
</evidence>
<name>A0ABW7Z4R3_9ACTN</name>